<evidence type="ECO:0000256" key="8">
    <source>
        <dbReference type="ARBA" id="ARBA00022723"/>
    </source>
</evidence>
<evidence type="ECO:0000256" key="5">
    <source>
        <dbReference type="ARBA" id="ARBA00007383"/>
    </source>
</evidence>
<accession>A0AAW5VM53</accession>
<dbReference type="PROSITE" id="PS51975">
    <property type="entry name" value="RNASE_H_2"/>
    <property type="match status" value="1"/>
</dbReference>
<dbReference type="SUPFAM" id="SSF53098">
    <property type="entry name" value="Ribonuclease H-like"/>
    <property type="match status" value="1"/>
</dbReference>
<dbReference type="Proteomes" id="UP001208912">
    <property type="component" value="Unassembled WGS sequence"/>
</dbReference>
<evidence type="ECO:0000256" key="12">
    <source>
        <dbReference type="PROSITE-ProRule" id="PRU01319"/>
    </source>
</evidence>
<dbReference type="AlphaFoldDB" id="A0AAW5VM53"/>
<reference evidence="17 19" key="1">
    <citation type="submission" date="2022-06" db="EMBL/GenBank/DDBJ databases">
        <title>Leptospira isolates from biofilms formed at urban environments.</title>
        <authorList>
            <person name="Ribeiro P.S."/>
            <person name="Sousa T."/>
            <person name="Carvalho N."/>
            <person name="Aburjaile F."/>
            <person name="Neves F."/>
            <person name="Oliveira D."/>
            <person name="Blanco L."/>
            <person name="Lima J."/>
            <person name="Costa F."/>
            <person name="Brenig B."/>
            <person name="Soares S."/>
            <person name="Ramos R."/>
            <person name="Goes-Neto A."/>
            <person name="Matiuzzi M."/>
            <person name="Azevedo V."/>
            <person name="Ristow P."/>
        </authorList>
    </citation>
    <scope>NUCLEOTIDE SEQUENCE</scope>
    <source>
        <strain evidence="16 19">VSF19</strain>
        <strain evidence="17">VSF20</strain>
    </source>
</reference>
<dbReference type="CDD" id="cd07182">
    <property type="entry name" value="RNase_HII_bacteria_HII_like"/>
    <property type="match status" value="1"/>
</dbReference>
<feature type="region of interest" description="Disordered" evidence="14">
    <location>
        <begin position="100"/>
        <end position="130"/>
    </location>
</feature>
<evidence type="ECO:0000256" key="11">
    <source>
        <dbReference type="ARBA" id="ARBA00023211"/>
    </source>
</evidence>
<dbReference type="GO" id="GO:0005737">
    <property type="term" value="C:cytoplasm"/>
    <property type="evidence" value="ECO:0007669"/>
    <property type="project" value="UniProtKB-SubCell"/>
</dbReference>
<dbReference type="GO" id="GO:0003723">
    <property type="term" value="F:RNA binding"/>
    <property type="evidence" value="ECO:0007669"/>
    <property type="project" value="UniProtKB-UniRule"/>
</dbReference>
<evidence type="ECO:0000313" key="19">
    <source>
        <dbReference type="Proteomes" id="UP001208912"/>
    </source>
</evidence>
<evidence type="ECO:0000256" key="7">
    <source>
        <dbReference type="ARBA" id="ARBA00022722"/>
    </source>
</evidence>
<dbReference type="InterPro" id="IPR022898">
    <property type="entry name" value="RNase_HII"/>
</dbReference>
<keyword evidence="6" id="KW-0963">Cytoplasm</keyword>
<evidence type="ECO:0000256" key="14">
    <source>
        <dbReference type="SAM" id="MobiDB-lite"/>
    </source>
</evidence>
<name>A0AAW5VM53_9LEPT</name>
<evidence type="ECO:0000259" key="15">
    <source>
        <dbReference type="PROSITE" id="PS51975"/>
    </source>
</evidence>
<dbReference type="GO" id="GO:0046872">
    <property type="term" value="F:metal ion binding"/>
    <property type="evidence" value="ECO:0007669"/>
    <property type="project" value="UniProtKB-KW"/>
</dbReference>
<gene>
    <name evidence="16" type="ORF">ND861_06060</name>
    <name evidence="17" type="ORF">ND862_07165</name>
</gene>
<comment type="similarity">
    <text evidence="5 13">Belongs to the RNase HII family.</text>
</comment>
<protein>
    <recommendedName>
        <fullName evidence="13">Ribonuclease</fullName>
        <ecNumber evidence="13">3.1.26.4</ecNumber>
    </recommendedName>
</protein>
<dbReference type="GO" id="GO:0043137">
    <property type="term" value="P:DNA replication, removal of RNA primer"/>
    <property type="evidence" value="ECO:0007669"/>
    <property type="project" value="TreeGrafter"/>
</dbReference>
<keyword evidence="19" id="KW-1185">Reference proteome</keyword>
<feature type="compositionally biased region" description="Basic and acidic residues" evidence="14">
    <location>
        <begin position="118"/>
        <end position="127"/>
    </location>
</feature>
<comment type="catalytic activity">
    <reaction evidence="1 12 13">
        <text>Endonucleolytic cleavage to 5'-phosphomonoester.</text>
        <dbReference type="EC" id="3.1.26.4"/>
    </reaction>
</comment>
<dbReference type="GO" id="GO:0032299">
    <property type="term" value="C:ribonuclease H2 complex"/>
    <property type="evidence" value="ECO:0007669"/>
    <property type="project" value="TreeGrafter"/>
</dbReference>
<feature type="compositionally biased region" description="Low complexity" evidence="14">
    <location>
        <begin position="100"/>
        <end position="116"/>
    </location>
</feature>
<evidence type="ECO:0000256" key="6">
    <source>
        <dbReference type="ARBA" id="ARBA00022490"/>
    </source>
</evidence>
<dbReference type="InterPro" id="IPR036397">
    <property type="entry name" value="RNaseH_sf"/>
</dbReference>
<comment type="cofactor">
    <cofactor evidence="2">
        <name>Mg(2+)</name>
        <dbReference type="ChEBI" id="CHEBI:18420"/>
    </cofactor>
</comment>
<evidence type="ECO:0000256" key="10">
    <source>
        <dbReference type="ARBA" id="ARBA00022801"/>
    </source>
</evidence>
<evidence type="ECO:0000313" key="18">
    <source>
        <dbReference type="Proteomes" id="UP001208540"/>
    </source>
</evidence>
<keyword evidence="8 12" id="KW-0479">Metal-binding</keyword>
<dbReference type="EMBL" id="JAMQPM010000002">
    <property type="protein sequence ID" value="MCW7525904.1"/>
    <property type="molecule type" value="Genomic_DNA"/>
</dbReference>
<dbReference type="Pfam" id="PF01351">
    <property type="entry name" value="RNase_HII"/>
    <property type="match status" value="2"/>
</dbReference>
<dbReference type="GO" id="GO:0006298">
    <property type="term" value="P:mismatch repair"/>
    <property type="evidence" value="ECO:0007669"/>
    <property type="project" value="TreeGrafter"/>
</dbReference>
<evidence type="ECO:0000256" key="13">
    <source>
        <dbReference type="RuleBase" id="RU003515"/>
    </source>
</evidence>
<feature type="binding site" evidence="12">
    <location>
        <position position="127"/>
    </location>
    <ligand>
        <name>a divalent metal cation</name>
        <dbReference type="ChEBI" id="CHEBI:60240"/>
    </ligand>
</feature>
<dbReference type="Proteomes" id="UP001208540">
    <property type="component" value="Unassembled WGS sequence"/>
</dbReference>
<evidence type="ECO:0000313" key="16">
    <source>
        <dbReference type="EMBL" id="MCW7525904.1"/>
    </source>
</evidence>
<comment type="function">
    <text evidence="3 13">Endonuclease that specifically degrades the RNA of RNA-DNA hybrids.</text>
</comment>
<feature type="binding site" evidence="12">
    <location>
        <position position="8"/>
    </location>
    <ligand>
        <name>a divalent metal cation</name>
        <dbReference type="ChEBI" id="CHEBI:60240"/>
    </ligand>
</feature>
<dbReference type="EC" id="3.1.26.4" evidence="13"/>
<keyword evidence="9 12" id="KW-0255">Endonuclease</keyword>
<evidence type="ECO:0000256" key="2">
    <source>
        <dbReference type="ARBA" id="ARBA00001946"/>
    </source>
</evidence>
<dbReference type="PANTHER" id="PTHR10954">
    <property type="entry name" value="RIBONUCLEASE H2 SUBUNIT A"/>
    <property type="match status" value="1"/>
</dbReference>
<feature type="domain" description="RNase H type-2" evidence="15">
    <location>
        <begin position="1"/>
        <end position="233"/>
    </location>
</feature>
<evidence type="ECO:0000256" key="3">
    <source>
        <dbReference type="ARBA" id="ARBA00004065"/>
    </source>
</evidence>
<keyword evidence="7 12" id="KW-0540">Nuclease</keyword>
<dbReference type="InterPro" id="IPR012337">
    <property type="entry name" value="RNaseH-like_sf"/>
</dbReference>
<proteinExistence type="inferred from homology"/>
<dbReference type="InterPro" id="IPR024567">
    <property type="entry name" value="RNase_HII/HIII_dom"/>
</dbReference>
<evidence type="ECO:0000256" key="1">
    <source>
        <dbReference type="ARBA" id="ARBA00000077"/>
    </source>
</evidence>
<evidence type="ECO:0000256" key="9">
    <source>
        <dbReference type="ARBA" id="ARBA00022759"/>
    </source>
</evidence>
<keyword evidence="11" id="KW-0464">Manganese</keyword>
<sequence length="235" mass="26348">MTCYSLDEAGRGTLAGPVSVGCVSFDLKTLEKIKNGEILKGLRDSKKIPEPKRTELRTEILKYVSYYRVTFVSATFIDRFNINQAIFYGMNRCLPTHFSPSVSNSKENENSNATTSFGKEKGSHISDQRPGTKPFLLADGNYKLKITKPIEGYFSLPKGDDLIPSISAASILAKTYRDEYMEKMDAKYPGYGFAKHKGYGTEEHRGALERLGISPIHRLSFCKFLRKDGSEPSLF</sequence>
<dbReference type="InterPro" id="IPR001352">
    <property type="entry name" value="RNase_HII/HIII"/>
</dbReference>
<comment type="cofactor">
    <cofactor evidence="12">
        <name>Mn(2+)</name>
        <dbReference type="ChEBI" id="CHEBI:29035"/>
    </cofactor>
    <cofactor evidence="12">
        <name>Mg(2+)</name>
        <dbReference type="ChEBI" id="CHEBI:18420"/>
    </cofactor>
    <text evidence="12">Manganese or magnesium. Binds 1 divalent metal ion per monomer in the absence of substrate. May bind a second metal ion after substrate binding.</text>
</comment>
<dbReference type="GO" id="GO:0004523">
    <property type="term" value="F:RNA-DNA hybrid ribonuclease activity"/>
    <property type="evidence" value="ECO:0007669"/>
    <property type="project" value="UniProtKB-UniRule"/>
</dbReference>
<dbReference type="Gene3D" id="3.30.420.10">
    <property type="entry name" value="Ribonuclease H-like superfamily/Ribonuclease H"/>
    <property type="match status" value="1"/>
</dbReference>
<organism evidence="17 18">
    <name type="scientific">Leptospira soteropolitanensis</name>
    <dbReference type="NCBI Taxonomy" id="2950025"/>
    <lineage>
        <taxon>Bacteria</taxon>
        <taxon>Pseudomonadati</taxon>
        <taxon>Spirochaetota</taxon>
        <taxon>Spirochaetia</taxon>
        <taxon>Leptospirales</taxon>
        <taxon>Leptospiraceae</taxon>
        <taxon>Leptospira</taxon>
    </lineage>
</organism>
<feature type="binding site" evidence="12">
    <location>
        <position position="7"/>
    </location>
    <ligand>
        <name>a divalent metal cation</name>
        <dbReference type="ChEBI" id="CHEBI:60240"/>
    </ligand>
</feature>
<comment type="subcellular location">
    <subcellularLocation>
        <location evidence="4">Cytoplasm</location>
    </subcellularLocation>
</comment>
<dbReference type="PANTHER" id="PTHR10954:SF18">
    <property type="entry name" value="RIBONUCLEASE HII"/>
    <property type="match status" value="1"/>
</dbReference>
<keyword evidence="10 12" id="KW-0378">Hydrolase</keyword>
<evidence type="ECO:0000313" key="17">
    <source>
        <dbReference type="EMBL" id="MCW7529982.1"/>
    </source>
</evidence>
<comment type="caution">
    <text evidence="17">The sequence shown here is derived from an EMBL/GenBank/DDBJ whole genome shotgun (WGS) entry which is preliminary data.</text>
</comment>
<evidence type="ECO:0000256" key="4">
    <source>
        <dbReference type="ARBA" id="ARBA00004496"/>
    </source>
</evidence>
<dbReference type="EMBL" id="JAMQPL010000002">
    <property type="protein sequence ID" value="MCW7529982.1"/>
    <property type="molecule type" value="Genomic_DNA"/>
</dbReference>